<keyword evidence="3 5" id="KW-0808">Transferase</keyword>
<dbReference type="GO" id="GO:0033819">
    <property type="term" value="F:lipoyl(octanoyl) transferase activity"/>
    <property type="evidence" value="ECO:0007669"/>
    <property type="project" value="UniProtKB-EC"/>
</dbReference>
<keyword evidence="4 5" id="KW-0012">Acyltransferase</keyword>
<dbReference type="Gene3D" id="3.30.930.10">
    <property type="entry name" value="Bira Bifunctional Protein, Domain 2"/>
    <property type="match status" value="1"/>
</dbReference>
<dbReference type="HAMAP" id="MF_00013">
    <property type="entry name" value="LipB"/>
    <property type="match status" value="1"/>
</dbReference>
<dbReference type="GO" id="GO:0009249">
    <property type="term" value="P:protein lipoylation"/>
    <property type="evidence" value="ECO:0007669"/>
    <property type="project" value="InterPro"/>
</dbReference>
<feature type="binding site" evidence="7">
    <location>
        <begin position="164"/>
        <end position="166"/>
    </location>
    <ligand>
        <name>substrate</name>
    </ligand>
</feature>
<feature type="domain" description="BPL/LPL catalytic" evidence="9">
    <location>
        <begin position="51"/>
        <end position="253"/>
    </location>
</feature>
<keyword evidence="11" id="KW-1185">Reference proteome</keyword>
<feature type="binding site" evidence="7">
    <location>
        <begin position="96"/>
        <end position="103"/>
    </location>
    <ligand>
        <name>substrate</name>
    </ligand>
</feature>
<dbReference type="PANTHER" id="PTHR10993:SF7">
    <property type="entry name" value="LIPOYLTRANSFERASE 2, MITOCHONDRIAL-RELATED"/>
    <property type="match status" value="1"/>
</dbReference>
<dbReference type="CDD" id="cd16444">
    <property type="entry name" value="LipB"/>
    <property type="match status" value="1"/>
</dbReference>
<dbReference type="InterPro" id="IPR045864">
    <property type="entry name" value="aa-tRNA-synth_II/BPL/LPL"/>
</dbReference>
<evidence type="ECO:0000256" key="4">
    <source>
        <dbReference type="ARBA" id="ARBA00023315"/>
    </source>
</evidence>
<accession>A0A2T9Y2G4</accession>
<dbReference type="STRING" id="133385.A0A2T9Y2G4"/>
<comment type="catalytic activity">
    <reaction evidence="5">
        <text>octanoyl-[ACP] + L-lysyl-[protein] = N(6)-octanoyl-L-lysyl-[protein] + holo-[ACP] + H(+)</text>
        <dbReference type="Rhea" id="RHEA:17665"/>
        <dbReference type="Rhea" id="RHEA-COMP:9636"/>
        <dbReference type="Rhea" id="RHEA-COMP:9685"/>
        <dbReference type="Rhea" id="RHEA-COMP:9752"/>
        <dbReference type="Rhea" id="RHEA-COMP:9928"/>
        <dbReference type="ChEBI" id="CHEBI:15378"/>
        <dbReference type="ChEBI" id="CHEBI:29969"/>
        <dbReference type="ChEBI" id="CHEBI:64479"/>
        <dbReference type="ChEBI" id="CHEBI:78463"/>
        <dbReference type="ChEBI" id="CHEBI:78809"/>
        <dbReference type="EC" id="2.3.1.181"/>
    </reaction>
</comment>
<evidence type="ECO:0000256" key="7">
    <source>
        <dbReference type="PIRSR" id="PIRSR016262-2"/>
    </source>
</evidence>
<dbReference type="UniPathway" id="UPA00538">
    <property type="reaction ID" value="UER00592"/>
</dbReference>
<evidence type="ECO:0000313" key="10">
    <source>
        <dbReference type="EMBL" id="PVU86518.1"/>
    </source>
</evidence>
<sequence length="271" mass="30592">MRQVALIDLGRKVPYLKVIELMKSLVKNKIKQNSVSLITDNNQNCDSNQLLQVPDVLLLLEHQNIYTNGRRNKGKISQQELDMMHKLGATYFETERGGEITYHGTGQLVIYPILDLKKFNLGVREYVNKLEDSVIDLVAKLGINAFRAPEFPGVWVSDTKKIAATGCHIQRYISSHGIAINVETDLNMFKAIVPCGLHGKTATSVLEQLTQNHSQIPSQSYSEISKIIQDHSLFDSIKKMYLDSFSKVFDTQIVSAETEFPHIDNLFKANL</sequence>
<dbReference type="PROSITE" id="PS51733">
    <property type="entry name" value="BPL_LPL_CATALYTIC"/>
    <property type="match status" value="1"/>
</dbReference>
<dbReference type="AlphaFoldDB" id="A0A2T9Y2G4"/>
<evidence type="ECO:0000313" key="11">
    <source>
        <dbReference type="Proteomes" id="UP000245383"/>
    </source>
</evidence>
<dbReference type="EMBL" id="MBFR01000659">
    <property type="protein sequence ID" value="PVU86518.1"/>
    <property type="molecule type" value="Genomic_DNA"/>
</dbReference>
<dbReference type="InterPro" id="IPR000544">
    <property type="entry name" value="Octanoyltransferase"/>
</dbReference>
<organism evidence="10 11">
    <name type="scientific">Smittium simulii</name>
    <dbReference type="NCBI Taxonomy" id="133385"/>
    <lineage>
        <taxon>Eukaryota</taxon>
        <taxon>Fungi</taxon>
        <taxon>Fungi incertae sedis</taxon>
        <taxon>Zoopagomycota</taxon>
        <taxon>Kickxellomycotina</taxon>
        <taxon>Harpellomycetes</taxon>
        <taxon>Harpellales</taxon>
        <taxon>Legeriomycetaceae</taxon>
        <taxon>Smittium</taxon>
    </lineage>
</organism>
<dbReference type="OrthoDB" id="19908at2759"/>
<dbReference type="Pfam" id="PF21948">
    <property type="entry name" value="LplA-B_cat"/>
    <property type="match status" value="1"/>
</dbReference>
<evidence type="ECO:0000256" key="6">
    <source>
        <dbReference type="PIRSR" id="PIRSR016262-1"/>
    </source>
</evidence>
<dbReference type="NCBIfam" id="TIGR00214">
    <property type="entry name" value="lipB"/>
    <property type="match status" value="1"/>
</dbReference>
<comment type="similarity">
    <text evidence="2 5">Belongs to the LipB family.</text>
</comment>
<evidence type="ECO:0000259" key="9">
    <source>
        <dbReference type="PROSITE" id="PS51733"/>
    </source>
</evidence>
<comment type="function">
    <text evidence="5">Catalyzes the transfer of endogenously produced octanoic acid from octanoyl-acyl-carrier-protein onto the lipoyl domains of lipoate-dependent enzymes. Lipoyl-ACP can also act as a substrate although octanoyl-ACP is likely to be the physiological substrate.</text>
</comment>
<evidence type="ECO:0000256" key="8">
    <source>
        <dbReference type="PIRSR" id="PIRSR016262-3"/>
    </source>
</evidence>
<dbReference type="Proteomes" id="UP000245383">
    <property type="component" value="Unassembled WGS sequence"/>
</dbReference>
<dbReference type="SUPFAM" id="SSF55681">
    <property type="entry name" value="Class II aaRS and biotin synthetases"/>
    <property type="match status" value="1"/>
</dbReference>
<dbReference type="InterPro" id="IPR004143">
    <property type="entry name" value="BPL_LPL_catalytic"/>
</dbReference>
<gene>
    <name evidence="10" type="ORF">BB561_006682</name>
</gene>
<proteinExistence type="inferred from homology"/>
<dbReference type="InterPro" id="IPR020605">
    <property type="entry name" value="Octanoyltransferase_CS"/>
</dbReference>
<evidence type="ECO:0000256" key="1">
    <source>
        <dbReference type="ARBA" id="ARBA00004821"/>
    </source>
</evidence>
<dbReference type="PANTHER" id="PTHR10993">
    <property type="entry name" value="OCTANOYLTRANSFERASE"/>
    <property type="match status" value="1"/>
</dbReference>
<evidence type="ECO:0000256" key="5">
    <source>
        <dbReference type="PIRNR" id="PIRNR016262"/>
    </source>
</evidence>
<dbReference type="PROSITE" id="PS01313">
    <property type="entry name" value="LIPB"/>
    <property type="match status" value="1"/>
</dbReference>
<comment type="pathway">
    <text evidence="1 5">Protein modification; protein lipoylation via endogenous pathway; protein N(6)-(lipoyl)lysine from octanoyl-[acyl-carrier-protein]: step 1/2.</text>
</comment>
<feature type="site" description="Lowers pKa of active site Cys" evidence="8">
    <location>
        <position position="161"/>
    </location>
</feature>
<protein>
    <recommendedName>
        <fullName evidence="5">Octanoyltransferase</fullName>
        <ecNumber evidence="5">2.3.1.181</ecNumber>
    </recommendedName>
</protein>
<reference evidence="10 11" key="1">
    <citation type="journal article" date="2018" name="MBio">
        <title>Comparative Genomics Reveals the Core Gene Toolbox for the Fungus-Insect Symbiosis.</title>
        <authorList>
            <person name="Wang Y."/>
            <person name="Stata M."/>
            <person name="Wang W."/>
            <person name="Stajich J.E."/>
            <person name="White M.M."/>
            <person name="Moncalvo J.M."/>
        </authorList>
    </citation>
    <scope>NUCLEOTIDE SEQUENCE [LARGE SCALE GENOMIC DNA]</scope>
    <source>
        <strain evidence="10 11">SWE-8-4</strain>
    </source>
</reference>
<feature type="active site" description="Acyl-thioester intermediate" evidence="6">
    <location>
        <position position="195"/>
    </location>
</feature>
<comment type="caution">
    <text evidence="10">The sequence shown here is derived from an EMBL/GenBank/DDBJ whole genome shotgun (WGS) entry which is preliminary data.</text>
</comment>
<evidence type="ECO:0000256" key="2">
    <source>
        <dbReference type="ARBA" id="ARBA00007907"/>
    </source>
</evidence>
<evidence type="ECO:0000256" key="3">
    <source>
        <dbReference type="ARBA" id="ARBA00022679"/>
    </source>
</evidence>
<dbReference type="EC" id="2.3.1.181" evidence="5"/>
<dbReference type="PIRSF" id="PIRSF016262">
    <property type="entry name" value="LPLase"/>
    <property type="match status" value="1"/>
</dbReference>
<feature type="binding site" evidence="7">
    <location>
        <begin position="177"/>
        <end position="179"/>
    </location>
    <ligand>
        <name>substrate</name>
    </ligand>
</feature>
<name>A0A2T9Y2G4_9FUNG</name>